<comment type="caution">
    <text evidence="2">The sequence shown here is derived from an EMBL/GenBank/DDBJ whole genome shotgun (WGS) entry which is preliminary data.</text>
</comment>
<evidence type="ECO:0000313" key="2">
    <source>
        <dbReference type="EMBL" id="KKW37197.1"/>
    </source>
</evidence>
<accession>A0A0G2A8D9</accession>
<proteinExistence type="predicted"/>
<keyword evidence="1" id="KW-1133">Transmembrane helix</keyword>
<dbReference type="Pfam" id="PF13196">
    <property type="entry name" value="DUF4012"/>
    <property type="match status" value="1"/>
</dbReference>
<keyword evidence="1" id="KW-0812">Transmembrane</keyword>
<dbReference type="Proteomes" id="UP000034290">
    <property type="component" value="Unassembled WGS sequence"/>
</dbReference>
<dbReference type="InterPro" id="IPR025101">
    <property type="entry name" value="DUF4012"/>
</dbReference>
<keyword evidence="1" id="KW-0472">Membrane</keyword>
<gene>
    <name evidence="2" type="ORF">UY81_C0001G0013</name>
</gene>
<evidence type="ECO:0000256" key="1">
    <source>
        <dbReference type="SAM" id="Phobius"/>
    </source>
</evidence>
<name>A0A0G2A8D9_9BACT</name>
<dbReference type="AlphaFoldDB" id="A0A0G2A8D9"/>
<feature type="transmembrane region" description="Helical" evidence="1">
    <location>
        <begin position="26"/>
        <end position="48"/>
    </location>
</feature>
<protein>
    <recommendedName>
        <fullName evidence="4">DUF4012 domain-containing protein</fullName>
    </recommendedName>
</protein>
<organism evidence="2 3">
    <name type="scientific">Candidatus Giovannonibacteria bacterium GW2011_GWA2_53_7</name>
    <dbReference type="NCBI Taxonomy" id="1618650"/>
    <lineage>
        <taxon>Bacteria</taxon>
        <taxon>Candidatus Giovannoniibacteriota</taxon>
    </lineage>
</organism>
<reference evidence="2 3" key="1">
    <citation type="journal article" date="2015" name="Nature">
        <title>rRNA introns, odd ribosomes, and small enigmatic genomes across a large radiation of phyla.</title>
        <authorList>
            <person name="Brown C.T."/>
            <person name="Hug L.A."/>
            <person name="Thomas B.C."/>
            <person name="Sharon I."/>
            <person name="Castelle C.J."/>
            <person name="Singh A."/>
            <person name="Wilkins M.J."/>
            <person name="Williams K.H."/>
            <person name="Banfield J.F."/>
        </authorList>
    </citation>
    <scope>NUCLEOTIDE SEQUENCE [LARGE SCALE GENOMIC DNA]</scope>
</reference>
<evidence type="ECO:0008006" key="4">
    <source>
        <dbReference type="Google" id="ProtNLM"/>
    </source>
</evidence>
<sequence>MNGLFSRKKAPDVFHEASTSGRSVRIWLWVGGLAIVLLLLVIAGLTAMSQALSGTLEGRDSAVRAREHLKQFEFALAEEDLKEAQAGFEKADRALAVLSPMALLPGVGDSYHAGRALVRSGATSSRAFANTLSVGIEALQMIGEDEQLFSSPNKKGELLARWSGLDRETRQFILTRLKTRLPSLEVASNDLHLTVEDLEDAFRSSTSTFLVAQKEALVADLRRAQNYLEVFVQGTALLTSVSDEDGGNILLLFLNDNELRPGGGFIGSFGLLKLDAGSIASLTTFDVMTVDGPVTELRTTVPPVPLSEYLKVPAWFLRDANWSPDFAVSSETALRFFQEELLLAGENAPIDPAIRIDAVVGLTTSVAGDLLAVLGDIEVDGERFTSETIADTLENAIEFTFVNRGVTHERRKDIIQKIADVMRERLAQVSLDDWSEIFTMTAIRLQDKHLMFYSPNEDVQRLFVREHWAGTVAERFDGDYLLVVDANLAALKSDPAVRRFISYKIVLEGEHLVATTEVTYRHLQPFDPKTTRYRTFTRLYVPDGSELLSIEGSLANDRLNNPALLSDEPVVEHELGKTVFGAFLSVEPLTTRSLTFRYRLPDRLKEQVLRGGYDLMIQKQPGAQNHALTLDLNFGTKLKQADPSEDHDEWGDTTYRLNTILDQDRVFKVDF</sequence>
<evidence type="ECO:0000313" key="3">
    <source>
        <dbReference type="Proteomes" id="UP000034290"/>
    </source>
</evidence>
<dbReference type="EMBL" id="LCRM01000001">
    <property type="protein sequence ID" value="KKW37197.1"/>
    <property type="molecule type" value="Genomic_DNA"/>
</dbReference>